<sequence length="107" mass="11822">MTFTLLFLPKIIDDVARGSIGKPLSNATQIVTTKREGRKPATSLLKDVVRSAENSQLERPVADDAKDLLYEAEKHGGYVDIPSLIEMFNTAALLYRHGTTAKAFLYP</sequence>
<evidence type="ECO:0000313" key="1">
    <source>
        <dbReference type="EMBL" id="CAD7277235.1"/>
    </source>
</evidence>
<gene>
    <name evidence="1" type="ORF">NMOB1V02_LOCUS4970</name>
</gene>
<name>A0A7R9GDW3_9CRUS</name>
<proteinExistence type="predicted"/>
<keyword evidence="2" id="KW-1185">Reference proteome</keyword>
<dbReference type="EMBL" id="OA882877">
    <property type="protein sequence ID" value="CAD7277235.1"/>
    <property type="molecule type" value="Genomic_DNA"/>
</dbReference>
<dbReference type="AlphaFoldDB" id="A0A7R9GDW3"/>
<reference evidence="1" key="1">
    <citation type="submission" date="2020-11" db="EMBL/GenBank/DDBJ databases">
        <authorList>
            <person name="Tran Van P."/>
        </authorList>
    </citation>
    <scope>NUCLEOTIDE SEQUENCE</scope>
</reference>
<dbReference type="EMBL" id="CAJPEX010000840">
    <property type="protein sequence ID" value="CAG0917387.1"/>
    <property type="molecule type" value="Genomic_DNA"/>
</dbReference>
<dbReference type="Proteomes" id="UP000678499">
    <property type="component" value="Unassembled WGS sequence"/>
</dbReference>
<protein>
    <submittedName>
        <fullName evidence="1">Uncharacterized protein</fullName>
    </submittedName>
</protein>
<accession>A0A7R9GDW3</accession>
<organism evidence="1">
    <name type="scientific">Notodromas monacha</name>
    <dbReference type="NCBI Taxonomy" id="399045"/>
    <lineage>
        <taxon>Eukaryota</taxon>
        <taxon>Metazoa</taxon>
        <taxon>Ecdysozoa</taxon>
        <taxon>Arthropoda</taxon>
        <taxon>Crustacea</taxon>
        <taxon>Oligostraca</taxon>
        <taxon>Ostracoda</taxon>
        <taxon>Podocopa</taxon>
        <taxon>Podocopida</taxon>
        <taxon>Cypridocopina</taxon>
        <taxon>Cypridoidea</taxon>
        <taxon>Cyprididae</taxon>
        <taxon>Notodromas</taxon>
    </lineage>
</organism>
<evidence type="ECO:0000313" key="2">
    <source>
        <dbReference type="Proteomes" id="UP000678499"/>
    </source>
</evidence>